<feature type="region of interest" description="Disordered" evidence="2">
    <location>
        <begin position="42"/>
        <end position="85"/>
    </location>
</feature>
<dbReference type="GO" id="GO:0005774">
    <property type="term" value="C:vacuolar membrane"/>
    <property type="evidence" value="ECO:0007669"/>
    <property type="project" value="TreeGrafter"/>
</dbReference>
<evidence type="ECO:0000256" key="1">
    <source>
        <dbReference type="SAM" id="Coils"/>
    </source>
</evidence>
<dbReference type="STRING" id="3885.V7ARX1"/>
<dbReference type="SMR" id="V7ARX1"/>
<feature type="coiled-coil region" evidence="1">
    <location>
        <begin position="188"/>
        <end position="447"/>
    </location>
</feature>
<gene>
    <name evidence="3" type="ORF">PHAVU_009G042500g</name>
</gene>
<feature type="coiled-coil region" evidence="1">
    <location>
        <begin position="118"/>
        <end position="145"/>
    </location>
</feature>
<dbReference type="eggNOG" id="ENOG502QV7J">
    <property type="taxonomic scope" value="Eukaryota"/>
</dbReference>
<protein>
    <recommendedName>
        <fullName evidence="5">NAB domain-containing protein</fullName>
    </recommendedName>
</protein>
<dbReference type="OrthoDB" id="1898513at2759"/>
<dbReference type="EMBL" id="CM002296">
    <property type="protein sequence ID" value="ESW08402.1"/>
    <property type="molecule type" value="Genomic_DNA"/>
</dbReference>
<dbReference type="PANTHER" id="PTHR32258:SF14">
    <property type="entry name" value="GB|AAF19561.1"/>
    <property type="match status" value="1"/>
</dbReference>
<evidence type="ECO:0008006" key="5">
    <source>
        <dbReference type="Google" id="ProtNLM"/>
    </source>
</evidence>
<evidence type="ECO:0000313" key="4">
    <source>
        <dbReference type="Proteomes" id="UP000000226"/>
    </source>
</evidence>
<dbReference type="PANTHER" id="PTHR32258">
    <property type="entry name" value="PROTEIN NETWORKED 4A"/>
    <property type="match status" value="1"/>
</dbReference>
<evidence type="ECO:0000256" key="2">
    <source>
        <dbReference type="SAM" id="MobiDB-lite"/>
    </source>
</evidence>
<sequence length="491" mass="56393">MENSENSNVGLDDQENVSATPYYTPYPKQMLLKSGLQPVNIKFSPGSGGDSSVASMKEGSISPSSLTSSSSDSEQQIQIVGEEKTNDISWESENRSYDELLKAFLKNEEELKISNFKLKLSEEQIDKLKIQIEKSDGQLNNALVESQVKEENLEYEKGQVLELQKKTTQLETHVSDCNLKIEKLVTQLKLAEEHLKISYDEIAKLKEELNSRTSGSQELQGQLEVSVQKVVRLECQLDSERKQIRDLEEMLTWYIDNETNNEVEVQKLKDEMLVAQAQFSLVENQLHSDIACLSQENMQLAYRLEEYESRSNILENKSRQFEAEKLKIEEDLVSQQTVLQGEISCLKEELDQRRHDVEAMNKEFDKHKQKYDIVMTEKDEAKAKIHNLMAETSHRDNHIANMEKELIQLQKQKAELITGSAATLNVVNDLKLKVDELEKEVTRQNSVISERAEEKREVIRQLCFSIEHYRSGYKELLQAFAVQNRHAVTAS</sequence>
<name>V7ARX1_PHAVU</name>
<dbReference type="OMA" id="QLNEDIC"/>
<feature type="region of interest" description="Disordered" evidence="2">
    <location>
        <begin position="1"/>
        <end position="22"/>
    </location>
</feature>
<keyword evidence="4" id="KW-1185">Reference proteome</keyword>
<keyword evidence="1" id="KW-0175">Coiled coil</keyword>
<reference evidence="4" key="1">
    <citation type="journal article" date="2014" name="Nat. Genet.">
        <title>A reference genome for common bean and genome-wide analysis of dual domestications.</title>
        <authorList>
            <person name="Schmutz J."/>
            <person name="McClean P.E."/>
            <person name="Mamidi S."/>
            <person name="Wu G.A."/>
            <person name="Cannon S.B."/>
            <person name="Grimwood J."/>
            <person name="Jenkins J."/>
            <person name="Shu S."/>
            <person name="Song Q."/>
            <person name="Chavarro C."/>
            <person name="Torres-Torres M."/>
            <person name="Geffroy V."/>
            <person name="Moghaddam S.M."/>
            <person name="Gao D."/>
            <person name="Abernathy B."/>
            <person name="Barry K."/>
            <person name="Blair M."/>
            <person name="Brick M.A."/>
            <person name="Chovatia M."/>
            <person name="Gepts P."/>
            <person name="Goodstein D.M."/>
            <person name="Gonzales M."/>
            <person name="Hellsten U."/>
            <person name="Hyten D.L."/>
            <person name="Jia G."/>
            <person name="Kelly J.D."/>
            <person name="Kudrna D."/>
            <person name="Lee R."/>
            <person name="Richard M.M."/>
            <person name="Miklas P.N."/>
            <person name="Osorno J.M."/>
            <person name="Rodrigues J."/>
            <person name="Thareau V."/>
            <person name="Urrea C.A."/>
            <person name="Wang M."/>
            <person name="Yu Y."/>
            <person name="Zhang M."/>
            <person name="Wing R.A."/>
            <person name="Cregan P.B."/>
            <person name="Rokhsar D.S."/>
            <person name="Jackson S.A."/>
        </authorList>
    </citation>
    <scope>NUCLEOTIDE SEQUENCE [LARGE SCALE GENOMIC DNA]</scope>
    <source>
        <strain evidence="4">cv. G19833</strain>
    </source>
</reference>
<dbReference type="AlphaFoldDB" id="V7ARX1"/>
<dbReference type="Proteomes" id="UP000000226">
    <property type="component" value="Chromosome 9"/>
</dbReference>
<evidence type="ECO:0000313" key="3">
    <source>
        <dbReference type="EMBL" id="ESW08402.1"/>
    </source>
</evidence>
<dbReference type="Gramene" id="ESW08402">
    <property type="protein sequence ID" value="ESW08402"/>
    <property type="gene ID" value="PHAVU_009G042500g"/>
</dbReference>
<proteinExistence type="predicted"/>
<dbReference type="InterPro" id="IPR051861">
    <property type="entry name" value="NET_actin-binding_domain"/>
</dbReference>
<accession>V7ARX1</accession>
<feature type="compositionally biased region" description="Low complexity" evidence="2">
    <location>
        <begin position="60"/>
        <end position="73"/>
    </location>
</feature>
<organism evidence="3 4">
    <name type="scientific">Phaseolus vulgaris</name>
    <name type="common">Kidney bean</name>
    <name type="synonym">French bean</name>
    <dbReference type="NCBI Taxonomy" id="3885"/>
    <lineage>
        <taxon>Eukaryota</taxon>
        <taxon>Viridiplantae</taxon>
        <taxon>Streptophyta</taxon>
        <taxon>Embryophyta</taxon>
        <taxon>Tracheophyta</taxon>
        <taxon>Spermatophyta</taxon>
        <taxon>Magnoliopsida</taxon>
        <taxon>eudicotyledons</taxon>
        <taxon>Gunneridae</taxon>
        <taxon>Pentapetalae</taxon>
        <taxon>rosids</taxon>
        <taxon>fabids</taxon>
        <taxon>Fabales</taxon>
        <taxon>Fabaceae</taxon>
        <taxon>Papilionoideae</taxon>
        <taxon>50 kb inversion clade</taxon>
        <taxon>NPAAA clade</taxon>
        <taxon>indigoferoid/millettioid clade</taxon>
        <taxon>Phaseoleae</taxon>
        <taxon>Phaseolus</taxon>
    </lineage>
</organism>